<dbReference type="AlphaFoldDB" id="A0A5B7DRH4"/>
<feature type="region of interest" description="Disordered" evidence="1">
    <location>
        <begin position="1"/>
        <end position="41"/>
    </location>
</feature>
<name>A0A5B7DRH4_PORTR</name>
<protein>
    <submittedName>
        <fullName evidence="2">Uncharacterized protein</fullName>
    </submittedName>
</protein>
<dbReference type="Proteomes" id="UP000324222">
    <property type="component" value="Unassembled WGS sequence"/>
</dbReference>
<evidence type="ECO:0000256" key="1">
    <source>
        <dbReference type="SAM" id="MobiDB-lite"/>
    </source>
</evidence>
<sequence length="62" mass="7114">MRREKEASCKKGNTDPATVRIEGRESVTPLPSQTPGQRACDTHHHMPLRHTQGLHYVFLLRH</sequence>
<dbReference type="EMBL" id="VSRR010001260">
    <property type="protein sequence ID" value="MPC23845.1"/>
    <property type="molecule type" value="Genomic_DNA"/>
</dbReference>
<proteinExistence type="predicted"/>
<evidence type="ECO:0000313" key="3">
    <source>
        <dbReference type="Proteomes" id="UP000324222"/>
    </source>
</evidence>
<comment type="caution">
    <text evidence="2">The sequence shown here is derived from an EMBL/GenBank/DDBJ whole genome shotgun (WGS) entry which is preliminary data.</text>
</comment>
<accession>A0A5B7DRH4</accession>
<evidence type="ECO:0000313" key="2">
    <source>
        <dbReference type="EMBL" id="MPC23845.1"/>
    </source>
</evidence>
<reference evidence="2 3" key="1">
    <citation type="submission" date="2019-05" db="EMBL/GenBank/DDBJ databases">
        <title>Another draft genome of Portunus trituberculatus and its Hox gene families provides insights of decapod evolution.</title>
        <authorList>
            <person name="Jeong J.-H."/>
            <person name="Song I."/>
            <person name="Kim S."/>
            <person name="Choi T."/>
            <person name="Kim D."/>
            <person name="Ryu S."/>
            <person name="Kim W."/>
        </authorList>
    </citation>
    <scope>NUCLEOTIDE SEQUENCE [LARGE SCALE GENOMIC DNA]</scope>
    <source>
        <tissue evidence="2">Muscle</tissue>
    </source>
</reference>
<keyword evidence="3" id="KW-1185">Reference proteome</keyword>
<organism evidence="2 3">
    <name type="scientific">Portunus trituberculatus</name>
    <name type="common">Swimming crab</name>
    <name type="synonym">Neptunus trituberculatus</name>
    <dbReference type="NCBI Taxonomy" id="210409"/>
    <lineage>
        <taxon>Eukaryota</taxon>
        <taxon>Metazoa</taxon>
        <taxon>Ecdysozoa</taxon>
        <taxon>Arthropoda</taxon>
        <taxon>Crustacea</taxon>
        <taxon>Multicrustacea</taxon>
        <taxon>Malacostraca</taxon>
        <taxon>Eumalacostraca</taxon>
        <taxon>Eucarida</taxon>
        <taxon>Decapoda</taxon>
        <taxon>Pleocyemata</taxon>
        <taxon>Brachyura</taxon>
        <taxon>Eubrachyura</taxon>
        <taxon>Portunoidea</taxon>
        <taxon>Portunidae</taxon>
        <taxon>Portuninae</taxon>
        <taxon>Portunus</taxon>
    </lineage>
</organism>
<feature type="compositionally biased region" description="Basic and acidic residues" evidence="1">
    <location>
        <begin position="1"/>
        <end position="13"/>
    </location>
</feature>
<gene>
    <name evidence="2" type="ORF">E2C01_016912</name>
</gene>